<feature type="domain" description="Hemerythrin-like" evidence="1">
    <location>
        <begin position="9"/>
        <end position="129"/>
    </location>
</feature>
<sequence>MTEIDFTPMLAAHDAFRRDLDRLVAAAEAGLGGHPTVRSGWQTFQEQLDIHHKAEDEALWPRMRTRLADRPTDLALLDAMEAEHACVDPLLDAVDSALGTPGPALSEAAEKLSAALREHLEHEERDTLALITEEEWKAFSSHVRKTQGLSGAAEFFPWLMDDATPTGRRGAFLASLPLPARLVFKLRWQPRYSRAHRWAALTMATSA</sequence>
<reference evidence="2" key="1">
    <citation type="submission" date="2021-03" db="EMBL/GenBank/DDBJ databases">
        <authorList>
            <person name="Kanchanasin P."/>
            <person name="Saeng-In P."/>
            <person name="Phongsopitanun W."/>
            <person name="Yuki M."/>
            <person name="Kudo T."/>
            <person name="Ohkuma M."/>
            <person name="Tanasupawat S."/>
        </authorList>
    </citation>
    <scope>NUCLEOTIDE SEQUENCE</scope>
    <source>
        <strain evidence="2">GKU 128</strain>
    </source>
</reference>
<comment type="caution">
    <text evidence="2">The sequence shown here is derived from an EMBL/GenBank/DDBJ whole genome shotgun (WGS) entry which is preliminary data.</text>
</comment>
<dbReference type="AlphaFoldDB" id="A0A939P724"/>
<protein>
    <submittedName>
        <fullName evidence="2">Hemerythrin domain-containing protein</fullName>
    </submittedName>
</protein>
<dbReference type="Pfam" id="PF01814">
    <property type="entry name" value="Hemerythrin"/>
    <property type="match status" value="1"/>
</dbReference>
<evidence type="ECO:0000313" key="2">
    <source>
        <dbReference type="EMBL" id="MBO2446565.1"/>
    </source>
</evidence>
<dbReference type="Gene3D" id="1.20.120.520">
    <property type="entry name" value="nmb1532 protein domain like"/>
    <property type="match status" value="1"/>
</dbReference>
<proteinExistence type="predicted"/>
<name>A0A939P724_9ACTN</name>
<dbReference type="EMBL" id="JAGEOJ010000002">
    <property type="protein sequence ID" value="MBO2446565.1"/>
    <property type="molecule type" value="Genomic_DNA"/>
</dbReference>
<dbReference type="Proteomes" id="UP000669179">
    <property type="component" value="Unassembled WGS sequence"/>
</dbReference>
<gene>
    <name evidence="2" type="ORF">J4573_05650</name>
</gene>
<evidence type="ECO:0000313" key="3">
    <source>
        <dbReference type="Proteomes" id="UP000669179"/>
    </source>
</evidence>
<dbReference type="CDD" id="cd12108">
    <property type="entry name" value="Hr-like"/>
    <property type="match status" value="1"/>
</dbReference>
<organism evidence="2 3">
    <name type="scientific">Actinomadura barringtoniae</name>
    <dbReference type="NCBI Taxonomy" id="1427535"/>
    <lineage>
        <taxon>Bacteria</taxon>
        <taxon>Bacillati</taxon>
        <taxon>Actinomycetota</taxon>
        <taxon>Actinomycetes</taxon>
        <taxon>Streptosporangiales</taxon>
        <taxon>Thermomonosporaceae</taxon>
        <taxon>Actinomadura</taxon>
    </lineage>
</organism>
<dbReference type="RefSeq" id="WP_208254158.1">
    <property type="nucleotide sequence ID" value="NZ_JAGEOJ010000002.1"/>
</dbReference>
<accession>A0A939P724</accession>
<dbReference type="InterPro" id="IPR012312">
    <property type="entry name" value="Hemerythrin-like"/>
</dbReference>
<evidence type="ECO:0000259" key="1">
    <source>
        <dbReference type="Pfam" id="PF01814"/>
    </source>
</evidence>
<keyword evidence="3" id="KW-1185">Reference proteome</keyword>